<dbReference type="Proteomes" id="UP000677918">
    <property type="component" value="Unassembled WGS sequence"/>
</dbReference>
<name>A0A8J4H1K3_9BACL</name>
<evidence type="ECO:0000256" key="2">
    <source>
        <dbReference type="ARBA" id="ARBA00022729"/>
    </source>
</evidence>
<dbReference type="PANTHER" id="PTHR34216">
    <property type="match status" value="1"/>
</dbReference>
<evidence type="ECO:0000313" key="5">
    <source>
        <dbReference type="Proteomes" id="UP000677918"/>
    </source>
</evidence>
<organism evidence="4 5">
    <name type="scientific">Xylanibacillus composti</name>
    <dbReference type="NCBI Taxonomy" id="1572762"/>
    <lineage>
        <taxon>Bacteria</taxon>
        <taxon>Bacillati</taxon>
        <taxon>Bacillota</taxon>
        <taxon>Bacilli</taxon>
        <taxon>Bacillales</taxon>
        <taxon>Paenibacillaceae</taxon>
        <taxon>Xylanibacillus</taxon>
    </lineage>
</organism>
<dbReference type="EMBL" id="BOVK01000026">
    <property type="protein sequence ID" value="GIQ69257.1"/>
    <property type="molecule type" value="Genomic_DNA"/>
</dbReference>
<dbReference type="CDD" id="cd10970">
    <property type="entry name" value="CE4_DAC_u1_6s"/>
    <property type="match status" value="1"/>
</dbReference>
<dbReference type="InterPro" id="IPR011330">
    <property type="entry name" value="Glyco_hydro/deAcase_b/a-brl"/>
</dbReference>
<sequence length="570" mass="63894">MAGFQFYFTNDGQVLQMKAQAGGKLQYTRVGIGSGIPSIPISELTNLVKEQMSCPISDVRVTSSGKAVVSTSFTNQDISEPFTLNEIGVFAMDPDNGEVLYCYGFVTNGEEVPASGGSYVVEKVIDIITSVGNAQNVSALIDESLVYLTRKDAPKIIVSDSEPFRNDTNTYWYEEVGNELQFGEGGGRYLHRRNANFGRLSSDFTDFVPWYGLVEQVTDPNYVITGTSSLKISVDSEENMTSAAQLRFVHFNLSKAKNMLVRFYVPELYNLSKFQIRLSNVAGMSDYLFWEQSRWKMVPGWNEVLIPLSQLTAVGTANATFLEDVQTIQISVTGRDTAYIVFDALYMNHVEEASVMFHFDDGWESQYTNAFPILSQHGYVGNVGVISGYVGSGPYMSLDQLKRLYEYGWDLFNHTNTHKDLTTLDLAGIRDELLLCKKFLESNGLDRAADIAAYPYGSMNANVLRVMEEQNFRLGRTVMEEIEVAPPIQPYVLKSLNIYNNTEDIVYQRAVDHIVATGGTLMILLHRIEGNGTASIVYPTDKFEQMVDYVFNKDDVRVVTISEWASTYRL</sequence>
<comment type="caution">
    <text evidence="4">The sequence shown here is derived from an EMBL/GenBank/DDBJ whole genome shotgun (WGS) entry which is preliminary data.</text>
</comment>
<dbReference type="InterPro" id="IPR051398">
    <property type="entry name" value="Polysacch_Deacetylase"/>
</dbReference>
<feature type="domain" description="NodB homology" evidence="3">
    <location>
        <begin position="353"/>
        <end position="559"/>
    </location>
</feature>
<comment type="subcellular location">
    <subcellularLocation>
        <location evidence="1">Secreted</location>
    </subcellularLocation>
</comment>
<dbReference type="PANTHER" id="PTHR34216:SF3">
    <property type="entry name" value="POLY-BETA-1,6-N-ACETYL-D-GLUCOSAMINE N-DEACETYLASE"/>
    <property type="match status" value="1"/>
</dbReference>
<dbReference type="InterPro" id="IPR002509">
    <property type="entry name" value="NODB_dom"/>
</dbReference>
<accession>A0A8J4H1K3</accession>
<dbReference type="AlphaFoldDB" id="A0A8J4H1K3"/>
<dbReference type="SUPFAM" id="SSF88713">
    <property type="entry name" value="Glycoside hydrolase/deacetylase"/>
    <property type="match status" value="1"/>
</dbReference>
<dbReference type="Gene3D" id="2.60.120.260">
    <property type="entry name" value="Galactose-binding domain-like"/>
    <property type="match status" value="1"/>
</dbReference>
<dbReference type="Gene3D" id="3.20.20.370">
    <property type="entry name" value="Glycoside hydrolase/deacetylase"/>
    <property type="match status" value="1"/>
</dbReference>
<evidence type="ECO:0000259" key="3">
    <source>
        <dbReference type="PROSITE" id="PS51677"/>
    </source>
</evidence>
<dbReference type="PROSITE" id="PS51677">
    <property type="entry name" value="NODB"/>
    <property type="match status" value="1"/>
</dbReference>
<keyword evidence="5" id="KW-1185">Reference proteome</keyword>
<dbReference type="RefSeq" id="WP_213412064.1">
    <property type="nucleotide sequence ID" value="NZ_BOVK01000026.1"/>
</dbReference>
<gene>
    <name evidence="4" type="ORF">XYCOK13_20810</name>
</gene>
<protein>
    <recommendedName>
        <fullName evidence="3">NodB homology domain-containing protein</fullName>
    </recommendedName>
</protein>
<proteinExistence type="predicted"/>
<dbReference type="GO" id="GO:0005576">
    <property type="term" value="C:extracellular region"/>
    <property type="evidence" value="ECO:0007669"/>
    <property type="project" value="UniProtKB-SubCell"/>
</dbReference>
<dbReference type="Pfam" id="PF12571">
    <property type="entry name" value="Phage_tail_fib"/>
    <property type="match status" value="1"/>
</dbReference>
<dbReference type="InterPro" id="IPR022225">
    <property type="entry name" value="Phage_tail_fibre_N"/>
</dbReference>
<evidence type="ECO:0000256" key="1">
    <source>
        <dbReference type="ARBA" id="ARBA00004613"/>
    </source>
</evidence>
<dbReference type="GO" id="GO:0016810">
    <property type="term" value="F:hydrolase activity, acting on carbon-nitrogen (but not peptide) bonds"/>
    <property type="evidence" value="ECO:0007669"/>
    <property type="project" value="InterPro"/>
</dbReference>
<reference evidence="4" key="1">
    <citation type="submission" date="2021-04" db="EMBL/GenBank/DDBJ databases">
        <title>Draft genome sequence of Xylanibacillus composti strain K13.</title>
        <authorList>
            <person name="Uke A."/>
            <person name="Chhe C."/>
            <person name="Baramee S."/>
            <person name="Kosugi A."/>
        </authorList>
    </citation>
    <scope>NUCLEOTIDE SEQUENCE</scope>
    <source>
        <strain evidence="4">K13</strain>
    </source>
</reference>
<dbReference type="Pfam" id="PF01522">
    <property type="entry name" value="Polysacc_deac_1"/>
    <property type="match status" value="1"/>
</dbReference>
<keyword evidence="2" id="KW-0732">Signal</keyword>
<dbReference type="GO" id="GO:0005975">
    <property type="term" value="P:carbohydrate metabolic process"/>
    <property type="evidence" value="ECO:0007669"/>
    <property type="project" value="InterPro"/>
</dbReference>
<evidence type="ECO:0000313" key="4">
    <source>
        <dbReference type="EMBL" id="GIQ69257.1"/>
    </source>
</evidence>